<dbReference type="EMBL" id="AUPL01008538">
    <property type="protein sequence ID" value="ESL04816.1"/>
    <property type="molecule type" value="Genomic_DNA"/>
</dbReference>
<protein>
    <submittedName>
        <fullName evidence="2">Uncharacterized protein</fullName>
    </submittedName>
</protein>
<reference evidence="2 3" key="1">
    <citation type="submission" date="2013-07" db="EMBL/GenBank/DDBJ databases">
        <authorList>
            <person name="Stoco P.H."/>
            <person name="Wagner G."/>
            <person name="Gerber A."/>
            <person name="Zaha A."/>
            <person name="Thompson C."/>
            <person name="Bartholomeu D.C."/>
            <person name="Luckemeyer D.D."/>
            <person name="Bahia D."/>
            <person name="Loreto E."/>
            <person name="Prestes E.B."/>
            <person name="Lima F.M."/>
            <person name="Rodrigues-Luiz G."/>
            <person name="Vallejo G.A."/>
            <person name="Filho J.F."/>
            <person name="Monteiro K.M."/>
            <person name="Tyler K.M."/>
            <person name="de Almeida L.G."/>
            <person name="Ortiz M.F."/>
            <person name="Siervo M.A."/>
            <person name="de Moraes M.H."/>
            <person name="Cunha O.L."/>
            <person name="Mendonca-Neto R."/>
            <person name="Silva R."/>
            <person name="Teixeira S.M."/>
            <person name="Murta S.M."/>
            <person name="Sincero T.C."/>
            <person name="Mendes T.A."/>
            <person name="Urmenyi T.P."/>
            <person name="Silva V.G."/>
            <person name="da Rocha W.D."/>
            <person name="Andersson B."/>
            <person name="Romanha A.J."/>
            <person name="Steindel M."/>
            <person name="de Vasconcelos A.T."/>
            <person name="Grisard E.C."/>
        </authorList>
    </citation>
    <scope>NUCLEOTIDE SEQUENCE [LARGE SCALE GENOMIC DNA]</scope>
    <source>
        <strain evidence="2 3">SC58</strain>
    </source>
</reference>
<keyword evidence="1" id="KW-0812">Transmembrane</keyword>
<keyword evidence="3" id="KW-1185">Reference proteome</keyword>
<name>A0A061ISR4_TRYRA</name>
<keyword evidence="1" id="KW-0472">Membrane</keyword>
<feature type="transmembrane region" description="Helical" evidence="1">
    <location>
        <begin position="12"/>
        <end position="36"/>
    </location>
</feature>
<keyword evidence="1" id="KW-1133">Transmembrane helix</keyword>
<dbReference type="Proteomes" id="UP000031737">
    <property type="component" value="Unassembled WGS sequence"/>
</dbReference>
<evidence type="ECO:0000313" key="3">
    <source>
        <dbReference type="Proteomes" id="UP000031737"/>
    </source>
</evidence>
<sequence length="79" mass="9459">MLRICVPIPRAFCLVALFVRLPLFFFFCVNFAPIHACECARLMFLFFFFLLFFFFFFLLLRFLFLTQRNDTAVSAALHQ</sequence>
<dbReference type="VEuPathDB" id="TriTrypDB:TRSC58_07658"/>
<evidence type="ECO:0000313" key="2">
    <source>
        <dbReference type="EMBL" id="ESL04816.1"/>
    </source>
</evidence>
<proteinExistence type="predicted"/>
<dbReference type="AlphaFoldDB" id="A0A061ISR4"/>
<gene>
    <name evidence="2" type="ORF">TRSC58_07658</name>
</gene>
<organism evidence="2 3">
    <name type="scientific">Trypanosoma rangeli SC58</name>
    <dbReference type="NCBI Taxonomy" id="429131"/>
    <lineage>
        <taxon>Eukaryota</taxon>
        <taxon>Discoba</taxon>
        <taxon>Euglenozoa</taxon>
        <taxon>Kinetoplastea</taxon>
        <taxon>Metakinetoplastina</taxon>
        <taxon>Trypanosomatida</taxon>
        <taxon>Trypanosomatidae</taxon>
        <taxon>Trypanosoma</taxon>
        <taxon>Herpetosoma</taxon>
    </lineage>
</organism>
<comment type="caution">
    <text evidence="2">The sequence shown here is derived from an EMBL/GenBank/DDBJ whole genome shotgun (WGS) entry which is preliminary data.</text>
</comment>
<evidence type="ECO:0000256" key="1">
    <source>
        <dbReference type="SAM" id="Phobius"/>
    </source>
</evidence>
<accession>A0A061ISR4</accession>
<feature type="transmembrane region" description="Helical" evidence="1">
    <location>
        <begin position="42"/>
        <end position="64"/>
    </location>
</feature>